<accession>A0A173UF36</accession>
<reference evidence="1 2" key="1">
    <citation type="submission" date="2015-09" db="EMBL/GenBank/DDBJ databases">
        <authorList>
            <consortium name="Pathogen Informatics"/>
        </authorList>
    </citation>
    <scope>NUCLEOTIDE SEQUENCE [LARGE SCALE GENOMIC DNA]</scope>
    <source>
        <strain evidence="1 2">2789STDY5608863</strain>
    </source>
</reference>
<evidence type="ECO:0000313" key="1">
    <source>
        <dbReference type="EMBL" id="CUN13622.1"/>
    </source>
</evidence>
<gene>
    <name evidence="1" type="ORF">ERS852420_02942</name>
</gene>
<dbReference type="RefSeq" id="WP_055263788.1">
    <property type="nucleotide sequence ID" value="NZ_CYXV01000014.1"/>
</dbReference>
<evidence type="ECO:0008006" key="3">
    <source>
        <dbReference type="Google" id="ProtNLM"/>
    </source>
</evidence>
<evidence type="ECO:0000313" key="2">
    <source>
        <dbReference type="Proteomes" id="UP000095495"/>
    </source>
</evidence>
<dbReference type="EMBL" id="CYXV01000014">
    <property type="protein sequence ID" value="CUN13622.1"/>
    <property type="molecule type" value="Genomic_DNA"/>
</dbReference>
<sequence>MVATHTIKCGGKWYKAGEKMPESNSPVSSVGYTKTEINRMSTADLQKLAAEQGIENAQATSGAELKEILIAKFNL</sequence>
<protein>
    <recommendedName>
        <fullName evidence="3">Rho termination factor N-terminal domain-containing protein</fullName>
    </recommendedName>
</protein>
<dbReference type="AlphaFoldDB" id="A0A173UF36"/>
<proteinExistence type="predicted"/>
<organism evidence="1 2">
    <name type="scientific">Roseburia faecis</name>
    <dbReference type="NCBI Taxonomy" id="301302"/>
    <lineage>
        <taxon>Bacteria</taxon>
        <taxon>Bacillati</taxon>
        <taxon>Bacillota</taxon>
        <taxon>Clostridia</taxon>
        <taxon>Lachnospirales</taxon>
        <taxon>Lachnospiraceae</taxon>
        <taxon>Roseburia</taxon>
    </lineage>
</organism>
<dbReference type="Proteomes" id="UP000095495">
    <property type="component" value="Unassembled WGS sequence"/>
</dbReference>
<name>A0A173UF36_9FIRM</name>